<organism evidence="2 3">
    <name type="scientific">Caenorhabditis nigoni</name>
    <dbReference type="NCBI Taxonomy" id="1611254"/>
    <lineage>
        <taxon>Eukaryota</taxon>
        <taxon>Metazoa</taxon>
        <taxon>Ecdysozoa</taxon>
        <taxon>Nematoda</taxon>
        <taxon>Chromadorea</taxon>
        <taxon>Rhabditida</taxon>
        <taxon>Rhabditina</taxon>
        <taxon>Rhabditomorpha</taxon>
        <taxon>Rhabditoidea</taxon>
        <taxon>Rhabditidae</taxon>
        <taxon>Peloderinae</taxon>
        <taxon>Caenorhabditis</taxon>
    </lineage>
</organism>
<dbReference type="AlphaFoldDB" id="A0A2G5SPR6"/>
<dbReference type="Proteomes" id="UP000230233">
    <property type="component" value="Chromosome X"/>
</dbReference>
<protein>
    <submittedName>
        <fullName evidence="2">Uncharacterized protein</fullName>
    </submittedName>
</protein>
<feature type="region of interest" description="Disordered" evidence="1">
    <location>
        <begin position="74"/>
        <end position="124"/>
    </location>
</feature>
<evidence type="ECO:0000256" key="1">
    <source>
        <dbReference type="SAM" id="MobiDB-lite"/>
    </source>
</evidence>
<reference evidence="3" key="1">
    <citation type="submission" date="2017-10" db="EMBL/GenBank/DDBJ databases">
        <title>Rapid genome shrinkage in a self-fertile nematode reveals novel sperm competition proteins.</title>
        <authorList>
            <person name="Yin D."/>
            <person name="Schwarz E.M."/>
            <person name="Thomas C.G."/>
            <person name="Felde R.L."/>
            <person name="Korf I.F."/>
            <person name="Cutter A.D."/>
            <person name="Schartner C.M."/>
            <person name="Ralston E.J."/>
            <person name="Meyer B.J."/>
            <person name="Haag E.S."/>
        </authorList>
    </citation>
    <scope>NUCLEOTIDE SEQUENCE [LARGE SCALE GENOMIC DNA]</scope>
    <source>
        <strain evidence="3">JU1422</strain>
    </source>
</reference>
<evidence type="ECO:0000313" key="3">
    <source>
        <dbReference type="Proteomes" id="UP000230233"/>
    </source>
</evidence>
<sequence>MTSPRRTSFEDHLQKWIGKSNNINLANHRTLGKFFDSGVLDSDCGSSHRQLQANITQSTVDNQRKSIGEIKQKIEEIEDQPDEQSDPFYIKPEPEAQSQPESQPEPTQATKDKRSYRFTPFVNL</sequence>
<keyword evidence="3" id="KW-1185">Reference proteome</keyword>
<gene>
    <name evidence="2" type="primary">Cnig_chr_X.g23399</name>
    <name evidence="2" type="ORF">B9Z55_023399</name>
</gene>
<name>A0A2G5SPR6_9PELO</name>
<evidence type="ECO:0000313" key="2">
    <source>
        <dbReference type="EMBL" id="PIC16998.1"/>
    </source>
</evidence>
<feature type="compositionally biased region" description="Low complexity" evidence="1">
    <location>
        <begin position="95"/>
        <end position="109"/>
    </location>
</feature>
<dbReference type="EMBL" id="PDUG01000006">
    <property type="protein sequence ID" value="PIC16998.1"/>
    <property type="molecule type" value="Genomic_DNA"/>
</dbReference>
<feature type="compositionally biased region" description="Acidic residues" evidence="1">
    <location>
        <begin position="76"/>
        <end position="85"/>
    </location>
</feature>
<proteinExistence type="predicted"/>
<accession>A0A2G5SPR6</accession>
<comment type="caution">
    <text evidence="2">The sequence shown here is derived from an EMBL/GenBank/DDBJ whole genome shotgun (WGS) entry which is preliminary data.</text>
</comment>